<feature type="domain" description="Polymerase beta nucleotidyltransferase" evidence="1">
    <location>
        <begin position="18"/>
        <end position="112"/>
    </location>
</feature>
<dbReference type="PANTHER" id="PTHR43852:SF2">
    <property type="entry name" value="PROTEIN ADENYLYLTRANSFERASE MNTA"/>
    <property type="match status" value="1"/>
</dbReference>
<evidence type="ECO:0000313" key="3">
    <source>
        <dbReference type="Proteomes" id="UP000010478"/>
    </source>
</evidence>
<dbReference type="Pfam" id="PF18765">
    <property type="entry name" value="Polbeta"/>
    <property type="match status" value="1"/>
</dbReference>
<accession>K9VR86</accession>
<sequence>MLQISPTLTELQEIASQLPEQIPYLKMLILFGSRARGDTHAKSDWDFAALYDEKLREESCNNRGFAWFEVPGILGEAFSINSDEIDVVELNRCSPLIANFIARDGKLIYEQESGQFEQFVKTHLMNELELQELERQLYQSIDDFLKDWRSV</sequence>
<dbReference type="RefSeq" id="WP_015178941.1">
    <property type="nucleotide sequence ID" value="NC_019729.1"/>
</dbReference>
<dbReference type="HOGENOM" id="CLU_1739690_0_0_3"/>
<dbReference type="CDD" id="cd05403">
    <property type="entry name" value="NT_KNTase_like"/>
    <property type="match status" value="1"/>
</dbReference>
<dbReference type="InterPro" id="IPR043519">
    <property type="entry name" value="NT_sf"/>
</dbReference>
<dbReference type="PANTHER" id="PTHR43852">
    <property type="entry name" value="NUCLEOTIDYLTRANSFERASE"/>
    <property type="match status" value="1"/>
</dbReference>
<organism evidence="2 3">
    <name type="scientific">Phormidium nigroviride PCC 7112</name>
    <dbReference type="NCBI Taxonomy" id="179408"/>
    <lineage>
        <taxon>Bacteria</taxon>
        <taxon>Bacillati</taxon>
        <taxon>Cyanobacteriota</taxon>
        <taxon>Cyanophyceae</taxon>
        <taxon>Oscillatoriophycideae</taxon>
        <taxon>Oscillatoriales</taxon>
        <taxon>Oscillatoriaceae</taxon>
        <taxon>Phormidium</taxon>
    </lineage>
</organism>
<dbReference type="KEGG" id="oni:Osc7112_5508"/>
<evidence type="ECO:0000313" key="2">
    <source>
        <dbReference type="EMBL" id="AFZ09735.1"/>
    </source>
</evidence>
<dbReference type="NCBIfam" id="NF047752">
    <property type="entry name" value="MntA_antitoxin"/>
    <property type="match status" value="1"/>
</dbReference>
<name>K9VR86_9CYAN</name>
<dbReference type="Proteomes" id="UP000010478">
    <property type="component" value="Chromosome"/>
</dbReference>
<dbReference type="OrthoDB" id="424879at2"/>
<proteinExistence type="predicted"/>
<dbReference type="EMBL" id="CP003614">
    <property type="protein sequence ID" value="AFZ09735.1"/>
    <property type="molecule type" value="Genomic_DNA"/>
</dbReference>
<dbReference type="InterPro" id="IPR041633">
    <property type="entry name" value="Polbeta"/>
</dbReference>
<dbReference type="STRING" id="179408.Osc7112_5508"/>
<dbReference type="Gene3D" id="3.30.460.10">
    <property type="entry name" value="Beta Polymerase, domain 2"/>
    <property type="match status" value="1"/>
</dbReference>
<dbReference type="InterPro" id="IPR052930">
    <property type="entry name" value="TA_antitoxin_MntA"/>
</dbReference>
<gene>
    <name evidence="2" type="ORF">Osc7112_5508</name>
</gene>
<reference evidence="2 3" key="1">
    <citation type="submission" date="2012-05" db="EMBL/GenBank/DDBJ databases">
        <title>Finished chromosome of genome of Oscillatoria sp. PCC 7112.</title>
        <authorList>
            <consortium name="US DOE Joint Genome Institute"/>
            <person name="Gugger M."/>
            <person name="Coursin T."/>
            <person name="Rippka R."/>
            <person name="Tandeau De Marsac N."/>
            <person name="Huntemann M."/>
            <person name="Wei C.-L."/>
            <person name="Han J."/>
            <person name="Detter J.C."/>
            <person name="Han C."/>
            <person name="Tapia R."/>
            <person name="Davenport K."/>
            <person name="Daligault H."/>
            <person name="Erkkila T."/>
            <person name="Gu W."/>
            <person name="Munk A.C.C."/>
            <person name="Teshima H."/>
            <person name="Xu Y."/>
            <person name="Chain P."/>
            <person name="Chen A."/>
            <person name="Krypides N."/>
            <person name="Mavromatis K."/>
            <person name="Markowitz V."/>
            <person name="Szeto E."/>
            <person name="Ivanova N."/>
            <person name="Mikhailova N."/>
            <person name="Ovchinnikova G."/>
            <person name="Pagani I."/>
            <person name="Pati A."/>
            <person name="Goodwin L."/>
            <person name="Peters L."/>
            <person name="Pitluck S."/>
            <person name="Woyke T."/>
            <person name="Kerfeld C."/>
        </authorList>
    </citation>
    <scope>NUCLEOTIDE SEQUENCE [LARGE SCALE GENOMIC DNA]</scope>
    <source>
        <strain evidence="2 3">PCC 7112</strain>
    </source>
</reference>
<protein>
    <submittedName>
        <fullName evidence="2">DNA polymerase beta domain protein region</fullName>
    </submittedName>
</protein>
<dbReference type="eggNOG" id="COG1669">
    <property type="taxonomic scope" value="Bacteria"/>
</dbReference>
<dbReference type="SUPFAM" id="SSF81301">
    <property type="entry name" value="Nucleotidyltransferase"/>
    <property type="match status" value="1"/>
</dbReference>
<keyword evidence="3" id="KW-1185">Reference proteome</keyword>
<evidence type="ECO:0000259" key="1">
    <source>
        <dbReference type="Pfam" id="PF18765"/>
    </source>
</evidence>
<dbReference type="AlphaFoldDB" id="K9VR86"/>